<evidence type="ECO:0000256" key="5">
    <source>
        <dbReference type="ARBA" id="ARBA00023274"/>
    </source>
</evidence>
<name>X1L722_9ZZZZ</name>
<dbReference type="InterPro" id="IPR020568">
    <property type="entry name" value="Ribosomal_Su5_D2-typ_SF"/>
</dbReference>
<keyword evidence="5" id="KW-0687">Ribonucleoprotein</keyword>
<keyword evidence="4" id="KW-0689">Ribosomal protein</keyword>
<dbReference type="Pfam" id="PF00333">
    <property type="entry name" value="Ribosomal_S5"/>
    <property type="match status" value="1"/>
</dbReference>
<dbReference type="PANTHER" id="PTHR48277:SF1">
    <property type="entry name" value="MITOCHONDRIAL RIBOSOMAL PROTEIN S5"/>
    <property type="match status" value="1"/>
</dbReference>
<gene>
    <name evidence="7" type="ORF">S06H3_18408</name>
</gene>
<dbReference type="Gene3D" id="3.30.160.20">
    <property type="match status" value="1"/>
</dbReference>
<dbReference type="InterPro" id="IPR005324">
    <property type="entry name" value="Ribosomal_uS5_C"/>
</dbReference>
<dbReference type="GO" id="GO:0019843">
    <property type="term" value="F:rRNA binding"/>
    <property type="evidence" value="ECO:0007669"/>
    <property type="project" value="UniProtKB-KW"/>
</dbReference>
<dbReference type="AlphaFoldDB" id="X1L722"/>
<dbReference type="NCBIfam" id="TIGR01021">
    <property type="entry name" value="rpsE_bact"/>
    <property type="match status" value="1"/>
</dbReference>
<dbReference type="InterPro" id="IPR005712">
    <property type="entry name" value="Ribosomal_uS5_bac-type"/>
</dbReference>
<organism evidence="7">
    <name type="scientific">marine sediment metagenome</name>
    <dbReference type="NCBI Taxonomy" id="412755"/>
    <lineage>
        <taxon>unclassified sequences</taxon>
        <taxon>metagenomes</taxon>
        <taxon>ecological metagenomes</taxon>
    </lineage>
</organism>
<dbReference type="InterPro" id="IPR014721">
    <property type="entry name" value="Ribsml_uS5_D2-typ_fold_subgr"/>
</dbReference>
<comment type="similarity">
    <text evidence="1">Belongs to the universal ribosomal protein uS5 family.</text>
</comment>
<dbReference type="SUPFAM" id="SSF54211">
    <property type="entry name" value="Ribosomal protein S5 domain 2-like"/>
    <property type="match status" value="1"/>
</dbReference>
<protein>
    <recommendedName>
        <fullName evidence="6">S5 DRBM domain-containing protein</fullName>
    </recommendedName>
</protein>
<evidence type="ECO:0000256" key="4">
    <source>
        <dbReference type="ARBA" id="ARBA00022980"/>
    </source>
</evidence>
<dbReference type="Pfam" id="PF03719">
    <property type="entry name" value="Ribosomal_S5_C"/>
    <property type="match status" value="1"/>
</dbReference>
<feature type="domain" description="S5 DRBM" evidence="6">
    <location>
        <begin position="21"/>
        <end position="84"/>
    </location>
</feature>
<dbReference type="GO" id="GO:0015935">
    <property type="term" value="C:small ribosomal subunit"/>
    <property type="evidence" value="ECO:0007669"/>
    <property type="project" value="InterPro"/>
</dbReference>
<evidence type="ECO:0000256" key="3">
    <source>
        <dbReference type="ARBA" id="ARBA00022884"/>
    </source>
</evidence>
<dbReference type="Gene3D" id="3.30.230.10">
    <property type="match status" value="1"/>
</dbReference>
<accession>X1L722</accession>
<dbReference type="InterPro" id="IPR000851">
    <property type="entry name" value="Ribosomal_uS5"/>
</dbReference>
<keyword evidence="3" id="KW-0694">RNA-binding</keyword>
<dbReference type="GO" id="GO:0005737">
    <property type="term" value="C:cytoplasm"/>
    <property type="evidence" value="ECO:0007669"/>
    <property type="project" value="UniProtKB-ARBA"/>
</dbReference>
<proteinExistence type="inferred from homology"/>
<dbReference type="InterPro" id="IPR013810">
    <property type="entry name" value="Ribosomal_uS5_N"/>
</dbReference>
<dbReference type="SUPFAM" id="SSF54768">
    <property type="entry name" value="dsRNA-binding domain-like"/>
    <property type="match status" value="1"/>
</dbReference>
<dbReference type="HAMAP" id="MF_01307_B">
    <property type="entry name" value="Ribosomal_uS5_B"/>
    <property type="match status" value="1"/>
</dbReference>
<reference evidence="7" key="1">
    <citation type="journal article" date="2014" name="Front. Microbiol.">
        <title>High frequency of phylogenetically diverse reductive dehalogenase-homologous genes in deep subseafloor sedimentary metagenomes.</title>
        <authorList>
            <person name="Kawai M."/>
            <person name="Futagami T."/>
            <person name="Toyoda A."/>
            <person name="Takaki Y."/>
            <person name="Nishi S."/>
            <person name="Hori S."/>
            <person name="Arai W."/>
            <person name="Tsubouchi T."/>
            <person name="Morono Y."/>
            <person name="Uchiyama I."/>
            <person name="Ito T."/>
            <person name="Fujiyama A."/>
            <person name="Inagaki F."/>
            <person name="Takami H."/>
        </authorList>
    </citation>
    <scope>NUCLEOTIDE SEQUENCE</scope>
    <source>
        <strain evidence="7">Expedition CK06-06</strain>
    </source>
</reference>
<dbReference type="EMBL" id="BARV01009309">
    <property type="protein sequence ID" value="GAI14803.1"/>
    <property type="molecule type" value="Genomic_DNA"/>
</dbReference>
<comment type="caution">
    <text evidence="7">The sequence shown here is derived from an EMBL/GenBank/DDBJ whole genome shotgun (WGS) entry which is preliminary data.</text>
</comment>
<dbReference type="PROSITE" id="PS50881">
    <property type="entry name" value="S5_DSRBD"/>
    <property type="match status" value="1"/>
</dbReference>
<dbReference type="PANTHER" id="PTHR48277">
    <property type="entry name" value="MITOCHONDRIAL RIBOSOMAL PROTEIN S5"/>
    <property type="match status" value="1"/>
</dbReference>
<evidence type="ECO:0000313" key="7">
    <source>
        <dbReference type="EMBL" id="GAI14803.1"/>
    </source>
</evidence>
<sequence>MKAVTKVRGKRITIDAADLNLEEKLLGIDRVTKVVKGGRHLRFRALVVVGDGQGHVGFGSAKASAVPEAVRKAGAMARKGMIEVPIKGGTIPHEILAKFGASKILLKPAAPGTGLIVNNTTRALLELAGIKDVLGKSFGGASKINVVKATMLALANLKQTEKAAIQTDVEAQEEEVDETE</sequence>
<dbReference type="FunFam" id="3.30.230.10:FF:000002">
    <property type="entry name" value="30S ribosomal protein S5"/>
    <property type="match status" value="1"/>
</dbReference>
<dbReference type="GO" id="GO:0006412">
    <property type="term" value="P:translation"/>
    <property type="evidence" value="ECO:0007669"/>
    <property type="project" value="InterPro"/>
</dbReference>
<evidence type="ECO:0000256" key="1">
    <source>
        <dbReference type="ARBA" id="ARBA00008945"/>
    </source>
</evidence>
<evidence type="ECO:0000259" key="6">
    <source>
        <dbReference type="PROSITE" id="PS50881"/>
    </source>
</evidence>
<evidence type="ECO:0000256" key="2">
    <source>
        <dbReference type="ARBA" id="ARBA00022730"/>
    </source>
</evidence>
<keyword evidence="2" id="KW-0699">rRNA-binding</keyword>
<dbReference type="GO" id="GO:0003735">
    <property type="term" value="F:structural constituent of ribosome"/>
    <property type="evidence" value="ECO:0007669"/>
    <property type="project" value="InterPro"/>
</dbReference>